<evidence type="ECO:0000256" key="1">
    <source>
        <dbReference type="SAM" id="MobiDB-lite"/>
    </source>
</evidence>
<dbReference type="InterPro" id="IPR019632">
    <property type="entry name" value="DUF2497"/>
</dbReference>
<evidence type="ECO:0000313" key="3">
    <source>
        <dbReference type="Proteomes" id="UP001210865"/>
    </source>
</evidence>
<dbReference type="EMBL" id="CP115174">
    <property type="protein sequence ID" value="WBO24206.1"/>
    <property type="molecule type" value="Genomic_DNA"/>
</dbReference>
<organism evidence="2 3">
    <name type="scientific">Sphingomonas abietis</name>
    <dbReference type="NCBI Taxonomy" id="3012344"/>
    <lineage>
        <taxon>Bacteria</taxon>
        <taxon>Pseudomonadati</taxon>
        <taxon>Pseudomonadota</taxon>
        <taxon>Alphaproteobacteria</taxon>
        <taxon>Sphingomonadales</taxon>
        <taxon>Sphingomonadaceae</taxon>
        <taxon>Sphingomonas</taxon>
    </lineage>
</organism>
<keyword evidence="3" id="KW-1185">Reference proteome</keyword>
<reference evidence="2 3" key="1">
    <citation type="submission" date="2022-12" db="EMBL/GenBank/DDBJ databases">
        <title>Sphingomonas abieness sp. nov., an endophytic bacterium isolated from Abies koreana.</title>
        <authorList>
            <person name="Jiang L."/>
            <person name="Lee J."/>
        </authorList>
    </citation>
    <scope>NUCLEOTIDE SEQUENCE [LARGE SCALE GENOMIC DNA]</scope>
    <source>
        <strain evidence="3">PAMB 00755</strain>
    </source>
</reference>
<gene>
    <name evidence="2" type="ORF">PBT88_08930</name>
</gene>
<feature type="region of interest" description="Disordered" evidence="1">
    <location>
        <begin position="58"/>
        <end position="134"/>
    </location>
</feature>
<feature type="compositionally biased region" description="Acidic residues" evidence="1">
    <location>
        <begin position="77"/>
        <end position="91"/>
    </location>
</feature>
<sequence length="200" mass="20792">MEDILASIKRIIAEDSEAVGARAPRLRREAMAAVAASPVVGNPVVGSPVVMPLREVEPDIPSPVEDEAPEAVHEPETDAETIAEEEGDTPDVLELTSPMPQAVPAPVAAAEAPAASPAAAAPTAPAPDGLLSSTSAAASRSAFAALNQLQVRSDEGQSNTLEGLVSEMLRPMLREWLDRELPTLVERLVAAEVSRLSGRG</sequence>
<protein>
    <submittedName>
        <fullName evidence="2">DUF2497 domain-containing protein</fullName>
    </submittedName>
</protein>
<accession>A0ABY7NRP1</accession>
<dbReference type="Pfam" id="PF10691">
    <property type="entry name" value="DUF2497"/>
    <property type="match status" value="1"/>
</dbReference>
<dbReference type="Proteomes" id="UP001210865">
    <property type="component" value="Chromosome"/>
</dbReference>
<feature type="compositionally biased region" description="Low complexity" evidence="1">
    <location>
        <begin position="98"/>
        <end position="134"/>
    </location>
</feature>
<evidence type="ECO:0000313" key="2">
    <source>
        <dbReference type="EMBL" id="WBO24206.1"/>
    </source>
</evidence>
<proteinExistence type="predicted"/>
<dbReference type="RefSeq" id="WP_270078835.1">
    <property type="nucleotide sequence ID" value="NZ_CP115174.1"/>
</dbReference>
<name>A0ABY7NRP1_9SPHN</name>